<dbReference type="OrthoDB" id="427480at2759"/>
<keyword evidence="1" id="KW-1133">Transmembrane helix</keyword>
<dbReference type="InterPro" id="IPR052402">
    <property type="entry name" value="ADCK_kinase"/>
</dbReference>
<dbReference type="SMART" id="SM00220">
    <property type="entry name" value="S_TKc"/>
    <property type="match status" value="1"/>
</dbReference>
<feature type="domain" description="Protein kinase" evidence="2">
    <location>
        <begin position="185"/>
        <end position="520"/>
    </location>
</feature>
<reference evidence="3 4" key="1">
    <citation type="journal article" date="2014" name="Genome Biol. Evol.">
        <title>The secreted proteins of Achlya hypogyna and Thraustotheca clavata identify the ancestral oomycete secretome and reveal gene acquisitions by horizontal gene transfer.</title>
        <authorList>
            <person name="Misner I."/>
            <person name="Blouin N."/>
            <person name="Leonard G."/>
            <person name="Richards T.A."/>
            <person name="Lane C.E."/>
        </authorList>
    </citation>
    <scope>NUCLEOTIDE SEQUENCE [LARGE SCALE GENOMIC DNA]</scope>
    <source>
        <strain evidence="3 4">ATCC 34112</strain>
    </source>
</reference>
<dbReference type="GO" id="GO:0005524">
    <property type="term" value="F:ATP binding"/>
    <property type="evidence" value="ECO:0007669"/>
    <property type="project" value="InterPro"/>
</dbReference>
<name>A0A1V9ZGU5_9STRA</name>
<dbReference type="EMBL" id="JNBS01001927">
    <property type="protein sequence ID" value="OQR97205.1"/>
    <property type="molecule type" value="Genomic_DNA"/>
</dbReference>
<keyword evidence="4" id="KW-1185">Reference proteome</keyword>
<dbReference type="InterPro" id="IPR001926">
    <property type="entry name" value="TrpB-like_PALP"/>
</dbReference>
<organism evidence="3 4">
    <name type="scientific">Thraustotheca clavata</name>
    <dbReference type="NCBI Taxonomy" id="74557"/>
    <lineage>
        <taxon>Eukaryota</taxon>
        <taxon>Sar</taxon>
        <taxon>Stramenopiles</taxon>
        <taxon>Oomycota</taxon>
        <taxon>Saprolegniomycetes</taxon>
        <taxon>Saprolegniales</taxon>
        <taxon>Achlyaceae</taxon>
        <taxon>Thraustotheca</taxon>
    </lineage>
</organism>
<evidence type="ECO:0000256" key="1">
    <source>
        <dbReference type="SAM" id="Phobius"/>
    </source>
</evidence>
<dbReference type="InterPro" id="IPR011009">
    <property type="entry name" value="Kinase-like_dom_sf"/>
</dbReference>
<evidence type="ECO:0000313" key="4">
    <source>
        <dbReference type="Proteomes" id="UP000243217"/>
    </source>
</evidence>
<dbReference type="GO" id="GO:0004672">
    <property type="term" value="F:protein kinase activity"/>
    <property type="evidence" value="ECO:0007669"/>
    <property type="project" value="InterPro"/>
</dbReference>
<dbReference type="SUPFAM" id="SSF53686">
    <property type="entry name" value="Tryptophan synthase beta subunit-like PLP-dependent enzymes"/>
    <property type="match status" value="1"/>
</dbReference>
<feature type="transmembrane region" description="Helical" evidence="1">
    <location>
        <begin position="754"/>
        <end position="774"/>
    </location>
</feature>
<feature type="transmembrane region" description="Helical" evidence="1">
    <location>
        <begin position="515"/>
        <end position="541"/>
    </location>
</feature>
<evidence type="ECO:0000259" key="2">
    <source>
        <dbReference type="PROSITE" id="PS50011"/>
    </source>
</evidence>
<dbReference type="PROSITE" id="PS50011">
    <property type="entry name" value="PROTEIN_KINASE_DOM"/>
    <property type="match status" value="1"/>
</dbReference>
<keyword evidence="1" id="KW-0472">Membrane</keyword>
<dbReference type="InterPro" id="IPR000719">
    <property type="entry name" value="Prot_kinase_dom"/>
</dbReference>
<protein>
    <submittedName>
        <fullName evidence="3">Glycoside hydrolase</fullName>
    </submittedName>
</protein>
<dbReference type="Proteomes" id="UP000243217">
    <property type="component" value="Unassembled WGS sequence"/>
</dbReference>
<dbReference type="InterPro" id="IPR004147">
    <property type="entry name" value="ABC1_dom"/>
</dbReference>
<dbReference type="SUPFAM" id="SSF56112">
    <property type="entry name" value="Protein kinase-like (PK-like)"/>
    <property type="match status" value="1"/>
</dbReference>
<dbReference type="Gene3D" id="3.40.50.1100">
    <property type="match status" value="2"/>
</dbReference>
<keyword evidence="3" id="KW-0378">Hydrolase</keyword>
<dbReference type="PANTHER" id="PTHR45890">
    <property type="entry name" value="AARF DOMAIN CONTAINING KINASE 2 (PREDICTED)"/>
    <property type="match status" value="1"/>
</dbReference>
<dbReference type="Pfam" id="PF00291">
    <property type="entry name" value="PALP"/>
    <property type="match status" value="1"/>
</dbReference>
<dbReference type="Pfam" id="PF03109">
    <property type="entry name" value="ABC1"/>
    <property type="match status" value="1"/>
</dbReference>
<sequence>MAMLRQVLRHGLTGVVLSRHQSPVRLAGAATLLAGAATMSSKQFAAHCEQICVNEQRPAWHSSNIAILPVATTLWSRLARIIRLLLHCGHLFVVSVPLVVTFPVARLMEKDLPQWWWKLALWSGANSSPAIIKFLQWASTRRDLFSVNFCNTFQAFHSHVHTHKWSFTESILNDAFGPEWHKQFTIDPEPIGSGVIAQVYQGTKTSTNEKIAVKVIHPCIRDQIAVDLELLWCGACVIDYFLPNLSAKVGMMSFAQVMSSQLDFRIEAANLTEFRRHFAKRTGVTFPTPDPLFSHSNVLVESFVSGSHIMDHITAQHSYDRPLATLTIDTFLRMLFLDNFAHGDIHPGNILVTENRGIALLDAGIVNVLQPQDYDDFIELFHSIVNRDGYLAGQILLEKSPRHHCENPHAFCTGIASLVERATTNLNLKQVPVGDLLTEVLELCGRHQVALQGRFVSVVVSIGVLEGVGRLLDPELDLLQIALPILLKDANQYSLHLFNIILTVKLTRSLLLSTIIHMTLLWLIAIVFFLLVLLVACFLWFANAMYDSIGCELPTDEMLADNSSVLFRHLPFLKSQVAWRPLGVFPTPVHTARLPHNNKTFLLKREDLSSPLYGGNKVRTLQHQLAACEVHLDRQPDATFLCIGSAGSNQVVAAMAHGNKLQLPIVPCYIKPDAPDLDNTLNFLSTLSWNPLKVHFWRHKRVMLQALFQAVRYGTNKVFFMGGNNCLGVLGQMGAILELAEQIENGISPDIDELYLPIGSACTLTGLILGICLSRHLGIKAFMKPSFKIVAIPIHPASAGVERKFKFYTSAFWKLIPLTPRFGFRKVSGFLRSKGLDVDLEPLAIAFLKEHVEIVADAKLVGEYGAHSPQSASAAAFDAHLEISGPIPSWMDKESKVQSLRPWICGHFVAKSFAVLLDRIEKEEDDKTRMLWQTKSIVQPRGPADEWSHFQSLCETCPILKDWANNGLASSVLRRGHVLVPNGSRASYEPLMTSLE</sequence>
<dbReference type="STRING" id="74557.A0A1V9ZGU5"/>
<comment type="caution">
    <text evidence="3">The sequence shown here is derived from an EMBL/GenBank/DDBJ whole genome shotgun (WGS) entry which is preliminary data.</text>
</comment>
<evidence type="ECO:0000313" key="3">
    <source>
        <dbReference type="EMBL" id="OQR97205.1"/>
    </source>
</evidence>
<proteinExistence type="predicted"/>
<accession>A0A1V9ZGU5</accession>
<dbReference type="GO" id="GO:0016787">
    <property type="term" value="F:hydrolase activity"/>
    <property type="evidence" value="ECO:0007669"/>
    <property type="project" value="UniProtKB-KW"/>
</dbReference>
<dbReference type="PANTHER" id="PTHR45890:SF1">
    <property type="entry name" value="AARF DOMAIN CONTAINING KINASE 2"/>
    <property type="match status" value="1"/>
</dbReference>
<dbReference type="Gene3D" id="1.10.510.10">
    <property type="entry name" value="Transferase(Phosphotransferase) domain 1"/>
    <property type="match status" value="1"/>
</dbReference>
<dbReference type="InterPro" id="IPR036052">
    <property type="entry name" value="TrpB-like_PALP_sf"/>
</dbReference>
<dbReference type="AlphaFoldDB" id="A0A1V9ZGU5"/>
<gene>
    <name evidence="3" type="ORF">THRCLA_07055</name>
</gene>
<keyword evidence="1" id="KW-0812">Transmembrane</keyword>